<dbReference type="InterPro" id="IPR003593">
    <property type="entry name" value="AAA+_ATPase"/>
</dbReference>
<dbReference type="PROSITE" id="PS50929">
    <property type="entry name" value="ABC_TM1F"/>
    <property type="match status" value="1"/>
</dbReference>
<dbReference type="Gene3D" id="1.20.1560.10">
    <property type="entry name" value="ABC transporter type 1, transmembrane domain"/>
    <property type="match status" value="1"/>
</dbReference>
<feature type="domain" description="ABC transporter" evidence="8">
    <location>
        <begin position="330"/>
        <end position="549"/>
    </location>
</feature>
<dbReference type="AlphaFoldDB" id="A0A135WED6"/>
<feature type="transmembrane region" description="Helical" evidence="7">
    <location>
        <begin position="16"/>
        <end position="36"/>
    </location>
</feature>
<dbReference type="Pfam" id="PF00664">
    <property type="entry name" value="ABC_membrane"/>
    <property type="match status" value="1"/>
</dbReference>
<name>A0A135WED6_9FLAO</name>
<dbReference type="Pfam" id="PF00005">
    <property type="entry name" value="ABC_tran"/>
    <property type="match status" value="1"/>
</dbReference>
<sequence length="549" mass="63056">MFKFYYHIVKKYASRYLLLIILFTITNALSLVTPYALKIIIDQTIPHGTYSDLVQIILVLLACYIIRIGFSFYSGILYVNVSRKIVADIRRVLYKNLLNKDTSFFKESKTGELIYFLTSDVDKVQNFFSSTLLNYINNAMVVVGVISVMFYFNVSLTLVSLAILPFVIINTFMLKGKIKESYHQLVDIEGNIYNYFLERIRNIRVLKSYNAFPKEIQTLDGYHDQWRQHAVKNTYWNGISSNITTFLIAIGPLIVLLYGGKLVYSKVLTIGTLIAFIQYLNRIYAPVISLAAGVNEFFQSKVSMKRIYDNIDPNQENEPEGEVVQEVHSIVLKDVSVQYHDKVILSHFNYTFRKGKIYGIKGKSGIGKSTMANLIMKFVKSDSGEIYINDIPLERVKNLYSITALIEKENQLFHDTVSNNIRYGSEENKNIELEEILRMSSLTEVVHKLEDKENTTITFSGSTLSDGEKQRIAIARAFHKQPDIIIFDEATASLDINLEYNIIRSIKEKLPNAIILIISHRNNLNEFCDEIIDFEKITHENNTKLLVTS</sequence>
<evidence type="ECO:0000256" key="7">
    <source>
        <dbReference type="SAM" id="Phobius"/>
    </source>
</evidence>
<comment type="caution">
    <text evidence="10">The sequence shown here is derived from an EMBL/GenBank/DDBJ whole genome shotgun (WGS) entry which is preliminary data.</text>
</comment>
<evidence type="ECO:0000313" key="11">
    <source>
        <dbReference type="Proteomes" id="UP000070513"/>
    </source>
</evidence>
<feature type="transmembrane region" description="Helical" evidence="7">
    <location>
        <begin position="235"/>
        <end position="257"/>
    </location>
</feature>
<keyword evidence="4" id="KW-0067">ATP-binding</keyword>
<dbReference type="CDD" id="cd03228">
    <property type="entry name" value="ABCC_MRP_Like"/>
    <property type="match status" value="1"/>
</dbReference>
<keyword evidence="6 7" id="KW-0472">Membrane</keyword>
<comment type="subcellular location">
    <subcellularLocation>
        <location evidence="1">Cell membrane</location>
        <topology evidence="1">Multi-pass membrane protein</topology>
    </subcellularLocation>
</comment>
<reference evidence="10 11" key="2">
    <citation type="journal article" date="2016" name="Genome Announc.">
        <title>Draft Genome Sequence of a Biocontrol Rhizobacterium, Chryseobacterium kwangjuense Strain KJ1R5, Isolated from Pepper (Capsicum annuum).</title>
        <authorList>
            <person name="Jeong J.J."/>
            <person name="Park H."/>
            <person name="Park B.H."/>
            <person name="Mannaa M."/>
            <person name="Sang M.K."/>
            <person name="Choi I.G."/>
            <person name="Kim K.D."/>
        </authorList>
    </citation>
    <scope>NUCLEOTIDE SEQUENCE [LARGE SCALE GENOMIC DNA]</scope>
    <source>
        <strain evidence="10 11">KJ1R5</strain>
    </source>
</reference>
<evidence type="ECO:0000259" key="9">
    <source>
        <dbReference type="PROSITE" id="PS50929"/>
    </source>
</evidence>
<evidence type="ECO:0000256" key="5">
    <source>
        <dbReference type="ARBA" id="ARBA00022989"/>
    </source>
</evidence>
<dbReference type="Gene3D" id="3.40.50.300">
    <property type="entry name" value="P-loop containing nucleotide triphosphate hydrolases"/>
    <property type="match status" value="1"/>
</dbReference>
<dbReference type="PANTHER" id="PTHR43394:SF1">
    <property type="entry name" value="ATP-BINDING CASSETTE SUB-FAMILY B MEMBER 10, MITOCHONDRIAL"/>
    <property type="match status" value="1"/>
</dbReference>
<organism evidence="10 11">
    <name type="scientific">Chryseobacterium kwangjuense</name>
    <dbReference type="NCBI Taxonomy" id="267125"/>
    <lineage>
        <taxon>Bacteria</taxon>
        <taxon>Pseudomonadati</taxon>
        <taxon>Bacteroidota</taxon>
        <taxon>Flavobacteriia</taxon>
        <taxon>Flavobacteriales</taxon>
        <taxon>Weeksellaceae</taxon>
        <taxon>Chryseobacterium group</taxon>
        <taxon>Chryseobacterium</taxon>
    </lineage>
</organism>
<evidence type="ECO:0000313" key="10">
    <source>
        <dbReference type="EMBL" id="KXH83275.1"/>
    </source>
</evidence>
<dbReference type="GO" id="GO:0015421">
    <property type="term" value="F:ABC-type oligopeptide transporter activity"/>
    <property type="evidence" value="ECO:0007669"/>
    <property type="project" value="TreeGrafter"/>
</dbReference>
<evidence type="ECO:0000256" key="1">
    <source>
        <dbReference type="ARBA" id="ARBA00004651"/>
    </source>
</evidence>
<reference evidence="11" key="1">
    <citation type="submission" date="2015-12" db="EMBL/GenBank/DDBJ databases">
        <title>Genome sequence of a biocontrol rhizobacterium Chryseobacterium kwangjuense strain KJ1R5 isolated from pepper (Capsicum annuum L.).</title>
        <authorList>
            <person name="Jeong J.-J."/>
            <person name="Park H."/>
            <person name="Mannaa M."/>
            <person name="Sang M.K."/>
            <person name="Choi I.-G."/>
            <person name="Kim K.D."/>
        </authorList>
    </citation>
    <scope>NUCLEOTIDE SEQUENCE [LARGE SCALE GENOMIC DNA]</scope>
    <source>
        <strain evidence="11">KJ1R5</strain>
    </source>
</reference>
<dbReference type="SMART" id="SM00382">
    <property type="entry name" value="AAA"/>
    <property type="match status" value="1"/>
</dbReference>
<dbReference type="CDD" id="cd07346">
    <property type="entry name" value="ABC_6TM_exporters"/>
    <property type="match status" value="1"/>
</dbReference>
<dbReference type="InterPro" id="IPR039421">
    <property type="entry name" value="Type_1_exporter"/>
</dbReference>
<proteinExistence type="predicted"/>
<evidence type="ECO:0000256" key="2">
    <source>
        <dbReference type="ARBA" id="ARBA00022692"/>
    </source>
</evidence>
<dbReference type="PROSITE" id="PS50893">
    <property type="entry name" value="ABC_TRANSPORTER_2"/>
    <property type="match status" value="1"/>
</dbReference>
<keyword evidence="2 7" id="KW-0812">Transmembrane</keyword>
<gene>
    <name evidence="10" type="ORF">AU378_12730</name>
</gene>
<accession>A0A135WED6</accession>
<protein>
    <recommendedName>
        <fullName evidence="12">ABC transporter</fullName>
    </recommendedName>
</protein>
<feature type="transmembrane region" description="Helical" evidence="7">
    <location>
        <begin position="158"/>
        <end position="174"/>
    </location>
</feature>
<dbReference type="InterPro" id="IPR003439">
    <property type="entry name" value="ABC_transporter-like_ATP-bd"/>
</dbReference>
<evidence type="ECO:0000256" key="3">
    <source>
        <dbReference type="ARBA" id="ARBA00022741"/>
    </source>
</evidence>
<dbReference type="GO" id="GO:0005524">
    <property type="term" value="F:ATP binding"/>
    <property type="evidence" value="ECO:0007669"/>
    <property type="project" value="UniProtKB-KW"/>
</dbReference>
<dbReference type="RefSeq" id="WP_062651674.1">
    <property type="nucleotide sequence ID" value="NZ_LPUR01000011.1"/>
</dbReference>
<dbReference type="GO" id="GO:0005886">
    <property type="term" value="C:plasma membrane"/>
    <property type="evidence" value="ECO:0007669"/>
    <property type="project" value="UniProtKB-SubCell"/>
</dbReference>
<dbReference type="OrthoDB" id="311344at2"/>
<evidence type="ECO:0000256" key="6">
    <source>
        <dbReference type="ARBA" id="ARBA00023136"/>
    </source>
</evidence>
<dbReference type="InterPro" id="IPR011527">
    <property type="entry name" value="ABC1_TM_dom"/>
</dbReference>
<dbReference type="EMBL" id="LPUR01000011">
    <property type="protein sequence ID" value="KXH83275.1"/>
    <property type="molecule type" value="Genomic_DNA"/>
</dbReference>
<feature type="domain" description="ABC transmembrane type-1" evidence="9">
    <location>
        <begin position="17"/>
        <end position="299"/>
    </location>
</feature>
<dbReference type="PANTHER" id="PTHR43394">
    <property type="entry name" value="ATP-DEPENDENT PERMEASE MDL1, MITOCHONDRIAL"/>
    <property type="match status" value="1"/>
</dbReference>
<dbReference type="InterPro" id="IPR027417">
    <property type="entry name" value="P-loop_NTPase"/>
</dbReference>
<evidence type="ECO:0000259" key="8">
    <source>
        <dbReference type="PROSITE" id="PS50893"/>
    </source>
</evidence>
<dbReference type="Proteomes" id="UP000070513">
    <property type="component" value="Unassembled WGS sequence"/>
</dbReference>
<dbReference type="SUPFAM" id="SSF52540">
    <property type="entry name" value="P-loop containing nucleoside triphosphate hydrolases"/>
    <property type="match status" value="1"/>
</dbReference>
<dbReference type="GO" id="GO:0016887">
    <property type="term" value="F:ATP hydrolysis activity"/>
    <property type="evidence" value="ECO:0007669"/>
    <property type="project" value="InterPro"/>
</dbReference>
<feature type="transmembrane region" description="Helical" evidence="7">
    <location>
        <begin position="56"/>
        <end position="81"/>
    </location>
</feature>
<dbReference type="SUPFAM" id="SSF90123">
    <property type="entry name" value="ABC transporter transmembrane region"/>
    <property type="match status" value="1"/>
</dbReference>
<dbReference type="InterPro" id="IPR036640">
    <property type="entry name" value="ABC1_TM_sf"/>
</dbReference>
<evidence type="ECO:0008006" key="12">
    <source>
        <dbReference type="Google" id="ProtNLM"/>
    </source>
</evidence>
<evidence type="ECO:0000256" key="4">
    <source>
        <dbReference type="ARBA" id="ARBA00022840"/>
    </source>
</evidence>
<keyword evidence="5 7" id="KW-1133">Transmembrane helix</keyword>
<feature type="transmembrane region" description="Helical" evidence="7">
    <location>
        <begin position="132"/>
        <end position="152"/>
    </location>
</feature>
<keyword evidence="3" id="KW-0547">Nucleotide-binding</keyword>